<keyword evidence="5" id="KW-1185">Reference proteome</keyword>
<evidence type="ECO:0000256" key="1">
    <source>
        <dbReference type="ARBA" id="ARBA00022801"/>
    </source>
</evidence>
<protein>
    <submittedName>
        <fullName evidence="4">Cell wall hydrolase</fullName>
    </submittedName>
</protein>
<dbReference type="Pfam" id="PF01520">
    <property type="entry name" value="Amidase_3"/>
    <property type="match status" value="1"/>
</dbReference>
<feature type="domain" description="MurNAc-LAA" evidence="3">
    <location>
        <begin position="146"/>
        <end position="271"/>
    </location>
</feature>
<dbReference type="InterPro" id="IPR050695">
    <property type="entry name" value="N-acetylmuramoyl_amidase_3"/>
</dbReference>
<accession>A0A1S1QWB3</accession>
<feature type="transmembrane region" description="Helical" evidence="2">
    <location>
        <begin position="12"/>
        <end position="33"/>
    </location>
</feature>
<evidence type="ECO:0000313" key="5">
    <source>
        <dbReference type="Proteomes" id="UP000179769"/>
    </source>
</evidence>
<dbReference type="AlphaFoldDB" id="A0A1S1QWB3"/>
<dbReference type="GO" id="GO:0009253">
    <property type="term" value="P:peptidoglycan catabolic process"/>
    <property type="evidence" value="ECO:0007669"/>
    <property type="project" value="InterPro"/>
</dbReference>
<dbReference type="SUPFAM" id="SSF53187">
    <property type="entry name" value="Zn-dependent exopeptidases"/>
    <property type="match status" value="1"/>
</dbReference>
<name>A0A1S1QWB3_9ACTN</name>
<keyword evidence="2" id="KW-0812">Transmembrane</keyword>
<evidence type="ECO:0000256" key="2">
    <source>
        <dbReference type="SAM" id="Phobius"/>
    </source>
</evidence>
<dbReference type="InterPro" id="IPR002508">
    <property type="entry name" value="MurNAc-LAA_cat"/>
</dbReference>
<dbReference type="GO" id="GO:0008745">
    <property type="term" value="F:N-acetylmuramoyl-L-alanine amidase activity"/>
    <property type="evidence" value="ECO:0007669"/>
    <property type="project" value="InterPro"/>
</dbReference>
<dbReference type="SMART" id="SM00646">
    <property type="entry name" value="Ami_3"/>
    <property type="match status" value="1"/>
</dbReference>
<dbReference type="EMBL" id="MAXA01000113">
    <property type="protein sequence ID" value="OHV37332.1"/>
    <property type="molecule type" value="Genomic_DNA"/>
</dbReference>
<reference evidence="5" key="1">
    <citation type="submission" date="2016-07" db="EMBL/GenBank/DDBJ databases">
        <title>Frankia sp. NRRL B-16219 Genome sequencing.</title>
        <authorList>
            <person name="Ghodhbane-Gtari F."/>
            <person name="Swanson E."/>
            <person name="Gueddou A."/>
            <person name="Louati M."/>
            <person name="Nouioui I."/>
            <person name="Hezbri K."/>
            <person name="Abebe-Akele F."/>
            <person name="Simpson S."/>
            <person name="Morris K."/>
            <person name="Thomas K."/>
            <person name="Gtari M."/>
            <person name="Tisa L.S."/>
        </authorList>
    </citation>
    <scope>NUCLEOTIDE SEQUENCE [LARGE SCALE GENOMIC DNA]</scope>
    <source>
        <strain evidence="5">NRRL B-16219</strain>
    </source>
</reference>
<dbReference type="Gene3D" id="3.40.630.40">
    <property type="entry name" value="Zn-dependent exopeptidases"/>
    <property type="match status" value="1"/>
</dbReference>
<keyword evidence="1 4" id="KW-0378">Hydrolase</keyword>
<dbReference type="RefSeq" id="WP_071061692.1">
    <property type="nucleotide sequence ID" value="NZ_MAXA01000113.1"/>
</dbReference>
<evidence type="ECO:0000313" key="4">
    <source>
        <dbReference type="EMBL" id="OHV37332.1"/>
    </source>
</evidence>
<organism evidence="4 5">
    <name type="scientific">Parafrankia soli</name>
    <dbReference type="NCBI Taxonomy" id="2599596"/>
    <lineage>
        <taxon>Bacteria</taxon>
        <taxon>Bacillati</taxon>
        <taxon>Actinomycetota</taxon>
        <taxon>Actinomycetes</taxon>
        <taxon>Frankiales</taxon>
        <taxon>Frankiaceae</taxon>
        <taxon>Parafrankia</taxon>
    </lineage>
</organism>
<dbReference type="CDD" id="cd02696">
    <property type="entry name" value="MurNAc-LAA"/>
    <property type="match status" value="1"/>
</dbReference>
<comment type="caution">
    <text evidence="4">The sequence shown here is derived from an EMBL/GenBank/DDBJ whole genome shotgun (WGS) entry which is preliminary data.</text>
</comment>
<proteinExistence type="predicted"/>
<dbReference type="PANTHER" id="PTHR30404:SF0">
    <property type="entry name" value="N-ACETYLMURAMOYL-L-ALANINE AMIDASE AMIC"/>
    <property type="match status" value="1"/>
</dbReference>
<dbReference type="Proteomes" id="UP000179769">
    <property type="component" value="Unassembled WGS sequence"/>
</dbReference>
<dbReference type="OrthoDB" id="3268878at2"/>
<gene>
    <name evidence="4" type="ORF">BBK14_02925</name>
</gene>
<evidence type="ECO:0000259" key="3">
    <source>
        <dbReference type="SMART" id="SM00646"/>
    </source>
</evidence>
<sequence>MPGYTPRRVSPYVLLGVASLVAIAVALAGMAFWPGSSDPPRSPQAASTAVPLRDPHALTGRTIVLDPGHNGGNGAAGSAINRLVDAGGFQKECDTAGAETDAGYPEHAFTFDVATRAAGLLRSRGATVILTRDDDTGVGPCVDERARIGNAAGAEAVVSIHADGGPPEGSGFHVIAPAASPDGGNGGILTASARLADLLRGSFGAATGQRRADYLGDDGITVRSDLGGLNLSRVPKVFLECGNMHNPGDAGRISDAAWRQRAAEGIVDGLAAFLVSAPSGGPSGAPTGVAGPATG</sequence>
<keyword evidence="2" id="KW-1133">Transmembrane helix</keyword>
<dbReference type="GO" id="GO:0030288">
    <property type="term" value="C:outer membrane-bounded periplasmic space"/>
    <property type="evidence" value="ECO:0007669"/>
    <property type="project" value="TreeGrafter"/>
</dbReference>
<keyword evidence="2" id="KW-0472">Membrane</keyword>
<dbReference type="PANTHER" id="PTHR30404">
    <property type="entry name" value="N-ACETYLMURAMOYL-L-ALANINE AMIDASE"/>
    <property type="match status" value="1"/>
</dbReference>